<proteinExistence type="predicted"/>
<dbReference type="Proteomes" id="UP000307440">
    <property type="component" value="Unassembled WGS sequence"/>
</dbReference>
<protein>
    <submittedName>
        <fullName evidence="2">Uncharacterized protein</fullName>
    </submittedName>
</protein>
<feature type="transmembrane region" description="Helical" evidence="1">
    <location>
        <begin position="39"/>
        <end position="61"/>
    </location>
</feature>
<evidence type="ECO:0000313" key="3">
    <source>
        <dbReference type="Proteomes" id="UP000307440"/>
    </source>
</evidence>
<evidence type="ECO:0000256" key="1">
    <source>
        <dbReference type="SAM" id="Phobius"/>
    </source>
</evidence>
<feature type="transmembrane region" description="Helical" evidence="1">
    <location>
        <begin position="16"/>
        <end position="33"/>
    </location>
</feature>
<organism evidence="2 3">
    <name type="scientific">Coprinopsis marcescibilis</name>
    <name type="common">Agaric fungus</name>
    <name type="synonym">Psathyrella marcescibilis</name>
    <dbReference type="NCBI Taxonomy" id="230819"/>
    <lineage>
        <taxon>Eukaryota</taxon>
        <taxon>Fungi</taxon>
        <taxon>Dikarya</taxon>
        <taxon>Basidiomycota</taxon>
        <taxon>Agaricomycotina</taxon>
        <taxon>Agaricomycetes</taxon>
        <taxon>Agaricomycetidae</taxon>
        <taxon>Agaricales</taxon>
        <taxon>Agaricineae</taxon>
        <taxon>Psathyrellaceae</taxon>
        <taxon>Coprinopsis</taxon>
    </lineage>
</organism>
<keyword evidence="1" id="KW-1133">Transmembrane helix</keyword>
<keyword evidence="1" id="KW-0472">Membrane</keyword>
<accession>A0A5C3L855</accession>
<dbReference type="EMBL" id="ML210154">
    <property type="protein sequence ID" value="TFK28683.1"/>
    <property type="molecule type" value="Genomic_DNA"/>
</dbReference>
<evidence type="ECO:0000313" key="2">
    <source>
        <dbReference type="EMBL" id="TFK28683.1"/>
    </source>
</evidence>
<keyword evidence="1" id="KW-0812">Transmembrane</keyword>
<name>A0A5C3L855_COPMA</name>
<reference evidence="2 3" key="1">
    <citation type="journal article" date="2019" name="Nat. Ecol. Evol.">
        <title>Megaphylogeny resolves global patterns of mushroom evolution.</title>
        <authorList>
            <person name="Varga T."/>
            <person name="Krizsan K."/>
            <person name="Foldi C."/>
            <person name="Dima B."/>
            <person name="Sanchez-Garcia M."/>
            <person name="Sanchez-Ramirez S."/>
            <person name="Szollosi G.J."/>
            <person name="Szarkandi J.G."/>
            <person name="Papp V."/>
            <person name="Albert L."/>
            <person name="Andreopoulos W."/>
            <person name="Angelini C."/>
            <person name="Antonin V."/>
            <person name="Barry K.W."/>
            <person name="Bougher N.L."/>
            <person name="Buchanan P."/>
            <person name="Buyck B."/>
            <person name="Bense V."/>
            <person name="Catcheside P."/>
            <person name="Chovatia M."/>
            <person name="Cooper J."/>
            <person name="Damon W."/>
            <person name="Desjardin D."/>
            <person name="Finy P."/>
            <person name="Geml J."/>
            <person name="Haridas S."/>
            <person name="Hughes K."/>
            <person name="Justo A."/>
            <person name="Karasinski D."/>
            <person name="Kautmanova I."/>
            <person name="Kiss B."/>
            <person name="Kocsube S."/>
            <person name="Kotiranta H."/>
            <person name="LaButti K.M."/>
            <person name="Lechner B.E."/>
            <person name="Liimatainen K."/>
            <person name="Lipzen A."/>
            <person name="Lukacs Z."/>
            <person name="Mihaltcheva S."/>
            <person name="Morgado L.N."/>
            <person name="Niskanen T."/>
            <person name="Noordeloos M.E."/>
            <person name="Ohm R.A."/>
            <person name="Ortiz-Santana B."/>
            <person name="Ovrebo C."/>
            <person name="Racz N."/>
            <person name="Riley R."/>
            <person name="Savchenko A."/>
            <person name="Shiryaev A."/>
            <person name="Soop K."/>
            <person name="Spirin V."/>
            <person name="Szebenyi C."/>
            <person name="Tomsovsky M."/>
            <person name="Tulloss R.E."/>
            <person name="Uehling J."/>
            <person name="Grigoriev I.V."/>
            <person name="Vagvolgyi C."/>
            <person name="Papp T."/>
            <person name="Martin F.M."/>
            <person name="Miettinen O."/>
            <person name="Hibbett D.S."/>
            <person name="Nagy L.G."/>
        </authorList>
    </citation>
    <scope>NUCLEOTIDE SEQUENCE [LARGE SCALE GENOMIC DNA]</scope>
    <source>
        <strain evidence="2 3">CBS 121175</strain>
    </source>
</reference>
<sequence length="80" mass="9894">MYPYFRSTAIFSIHDPYIYTTLHALPFAFYPILSYQHYLYPQLFLSYFQPLVFLSLLAYLFRHHTILYYDIWFETSDIFK</sequence>
<gene>
    <name evidence="2" type="ORF">FA15DRAFT_508061</name>
</gene>
<dbReference type="AlphaFoldDB" id="A0A5C3L855"/>
<keyword evidence="3" id="KW-1185">Reference proteome</keyword>